<name>A0A0V0QTC8_PSEPJ</name>
<evidence type="ECO:0000313" key="1">
    <source>
        <dbReference type="EMBL" id="KRX05651.1"/>
    </source>
</evidence>
<comment type="caution">
    <text evidence="1">The sequence shown here is derived from an EMBL/GenBank/DDBJ whole genome shotgun (WGS) entry which is preliminary data.</text>
</comment>
<gene>
    <name evidence="1" type="ORF">PPERSA_09791</name>
</gene>
<dbReference type="OMA" id="PITKGNE"/>
<dbReference type="Proteomes" id="UP000054937">
    <property type="component" value="Unassembled WGS sequence"/>
</dbReference>
<dbReference type="AlphaFoldDB" id="A0A0V0QTC8"/>
<dbReference type="OrthoDB" id="306867at2759"/>
<proteinExistence type="predicted"/>
<dbReference type="InParanoid" id="A0A0V0QTC8"/>
<sequence length="111" mass="13390">MAPPPKYLITRKLVRRFFDKHLPKQPLQASDPGQQLFQCWEKFGIDDARCKQYEVMYDHVFQQNTNYRQRVKNLRIREDVMETLKKPIYPNQLKGRYKKKNIATDIYNGLV</sequence>
<dbReference type="EMBL" id="LDAU01000105">
    <property type="protein sequence ID" value="KRX05651.1"/>
    <property type="molecule type" value="Genomic_DNA"/>
</dbReference>
<organism evidence="1 2">
    <name type="scientific">Pseudocohnilembus persalinus</name>
    <name type="common">Ciliate</name>
    <dbReference type="NCBI Taxonomy" id="266149"/>
    <lineage>
        <taxon>Eukaryota</taxon>
        <taxon>Sar</taxon>
        <taxon>Alveolata</taxon>
        <taxon>Ciliophora</taxon>
        <taxon>Intramacronucleata</taxon>
        <taxon>Oligohymenophorea</taxon>
        <taxon>Scuticociliatia</taxon>
        <taxon>Philasterida</taxon>
        <taxon>Pseudocohnilembidae</taxon>
        <taxon>Pseudocohnilembus</taxon>
    </lineage>
</organism>
<keyword evidence="2" id="KW-1185">Reference proteome</keyword>
<protein>
    <submittedName>
        <fullName evidence="1">Uncharacterized protein</fullName>
    </submittedName>
</protein>
<evidence type="ECO:0000313" key="2">
    <source>
        <dbReference type="Proteomes" id="UP000054937"/>
    </source>
</evidence>
<reference evidence="1 2" key="1">
    <citation type="journal article" date="2015" name="Sci. Rep.">
        <title>Genome of the facultative scuticociliatosis pathogen Pseudocohnilembus persalinus provides insight into its virulence through horizontal gene transfer.</title>
        <authorList>
            <person name="Xiong J."/>
            <person name="Wang G."/>
            <person name="Cheng J."/>
            <person name="Tian M."/>
            <person name="Pan X."/>
            <person name="Warren A."/>
            <person name="Jiang C."/>
            <person name="Yuan D."/>
            <person name="Miao W."/>
        </authorList>
    </citation>
    <scope>NUCLEOTIDE SEQUENCE [LARGE SCALE GENOMIC DNA]</scope>
    <source>
        <strain evidence="1">36N120E</strain>
    </source>
</reference>
<accession>A0A0V0QTC8</accession>